<keyword evidence="1" id="KW-1133">Transmembrane helix</keyword>
<proteinExistence type="predicted"/>
<sequence>MFRSQTQNDTNPFIVMCSVLAFHCIGCVFLLIDSIRP</sequence>
<dbReference type="Proteomes" id="UP000028725">
    <property type="component" value="Unassembled WGS sequence"/>
</dbReference>
<accession>A0A085WPG0</accession>
<keyword evidence="3" id="KW-1185">Reference proteome</keyword>
<evidence type="ECO:0000313" key="3">
    <source>
        <dbReference type="Proteomes" id="UP000028725"/>
    </source>
</evidence>
<feature type="transmembrane region" description="Helical" evidence="1">
    <location>
        <begin position="12"/>
        <end position="32"/>
    </location>
</feature>
<keyword evidence="1" id="KW-0812">Transmembrane</keyword>
<dbReference type="EMBL" id="JMCB01000004">
    <property type="protein sequence ID" value="KFE69573.1"/>
    <property type="molecule type" value="Genomic_DNA"/>
</dbReference>
<dbReference type="AlphaFoldDB" id="A0A085WPG0"/>
<name>A0A085WPG0_9BACT</name>
<comment type="caution">
    <text evidence="2">The sequence shown here is derived from an EMBL/GenBank/DDBJ whole genome shotgun (WGS) entry which is preliminary data.</text>
</comment>
<reference evidence="2 3" key="1">
    <citation type="submission" date="2014-04" db="EMBL/GenBank/DDBJ databases">
        <title>Genome assembly of Hyalangium minutum DSM 14724.</title>
        <authorList>
            <person name="Sharma G."/>
            <person name="Subramanian S."/>
        </authorList>
    </citation>
    <scope>NUCLEOTIDE SEQUENCE [LARGE SCALE GENOMIC DNA]</scope>
    <source>
        <strain evidence="2 3">DSM 14724</strain>
    </source>
</reference>
<gene>
    <name evidence="2" type="ORF">DB31_6548</name>
</gene>
<evidence type="ECO:0000313" key="2">
    <source>
        <dbReference type="EMBL" id="KFE69573.1"/>
    </source>
</evidence>
<evidence type="ECO:0000256" key="1">
    <source>
        <dbReference type="SAM" id="Phobius"/>
    </source>
</evidence>
<keyword evidence="1" id="KW-0472">Membrane</keyword>
<protein>
    <submittedName>
        <fullName evidence="2">Uncharacterized protein</fullName>
    </submittedName>
</protein>
<organism evidence="2 3">
    <name type="scientific">Hyalangium minutum</name>
    <dbReference type="NCBI Taxonomy" id="394096"/>
    <lineage>
        <taxon>Bacteria</taxon>
        <taxon>Pseudomonadati</taxon>
        <taxon>Myxococcota</taxon>
        <taxon>Myxococcia</taxon>
        <taxon>Myxococcales</taxon>
        <taxon>Cystobacterineae</taxon>
        <taxon>Archangiaceae</taxon>
        <taxon>Hyalangium</taxon>
    </lineage>
</organism>